<evidence type="ECO:0000313" key="2">
    <source>
        <dbReference type="EMBL" id="SON52137.1"/>
    </source>
</evidence>
<dbReference type="Pfam" id="PF04965">
    <property type="entry name" value="GPW_gp25"/>
    <property type="match status" value="1"/>
</dbReference>
<dbReference type="Proteomes" id="UP000235828">
    <property type="component" value="Chromosome B"/>
</dbReference>
<evidence type="ECO:0000313" key="3">
    <source>
        <dbReference type="Proteomes" id="UP000235828"/>
    </source>
</evidence>
<reference evidence="2 3" key="1">
    <citation type="submission" date="2017-10" db="EMBL/GenBank/DDBJ databases">
        <authorList>
            <person name="Banno H."/>
            <person name="Chua N.-H."/>
        </authorList>
    </citation>
    <scope>NUCLEOTIDE SEQUENCE [LARGE SCALE GENOMIC DNA]</scope>
    <source>
        <strain evidence="2">Vibrio tapetis CECT4600</strain>
    </source>
</reference>
<sequence length="140" mass="15843">MSFWSTFAASEAPIAHNEVADIKYHLTKLLEAEAPLTSLDDRLTQVNCSNIKFGIEDIQLLSANLDKAQLALKIESWVRSFEPRFCNVSVELVDRKETENAVFFNIIASIPTEFGEKELIFDSKIALADLTTQLKEENYD</sequence>
<dbReference type="AlphaFoldDB" id="A0A2N8ZJR4"/>
<gene>
    <name evidence="2" type="ORF">VTAP4600_B0526</name>
</gene>
<dbReference type="SUPFAM" id="SSF160719">
    <property type="entry name" value="gpW/gp25-like"/>
    <property type="match status" value="1"/>
</dbReference>
<dbReference type="EMBL" id="LT960612">
    <property type="protein sequence ID" value="SON52137.1"/>
    <property type="molecule type" value="Genomic_DNA"/>
</dbReference>
<dbReference type="KEGG" id="vta:B0526"/>
<dbReference type="RefSeq" id="WP_102524454.1">
    <property type="nucleotide sequence ID" value="NZ_LT960612.1"/>
</dbReference>
<name>A0A2N8ZJR4_9VIBR</name>
<feature type="domain" description="IraD/Gp25-like" evidence="1">
    <location>
        <begin position="20"/>
        <end position="110"/>
    </location>
</feature>
<evidence type="ECO:0000259" key="1">
    <source>
        <dbReference type="Pfam" id="PF04965"/>
    </source>
</evidence>
<accession>A0A2N8ZJR4</accession>
<organism evidence="2 3">
    <name type="scientific">Vibrio tapetis subsp. tapetis</name>
    <dbReference type="NCBI Taxonomy" id="1671868"/>
    <lineage>
        <taxon>Bacteria</taxon>
        <taxon>Pseudomonadati</taxon>
        <taxon>Pseudomonadota</taxon>
        <taxon>Gammaproteobacteria</taxon>
        <taxon>Vibrionales</taxon>
        <taxon>Vibrionaceae</taxon>
        <taxon>Vibrio</taxon>
    </lineage>
</organism>
<protein>
    <recommendedName>
        <fullName evidence="1">IraD/Gp25-like domain-containing protein</fullName>
    </recommendedName>
</protein>
<dbReference type="OrthoDB" id="5890764at2"/>
<keyword evidence="3" id="KW-1185">Reference proteome</keyword>
<proteinExistence type="predicted"/>
<dbReference type="InterPro" id="IPR007048">
    <property type="entry name" value="IraD/Gp25-like"/>
</dbReference>